<keyword evidence="2" id="KW-1185">Reference proteome</keyword>
<accession>A0A811KHU3</accession>
<evidence type="ECO:0000313" key="2">
    <source>
        <dbReference type="Proteomes" id="UP000614601"/>
    </source>
</evidence>
<dbReference type="EMBL" id="CAJFDH010000003">
    <property type="protein sequence ID" value="CAD5215042.1"/>
    <property type="molecule type" value="Genomic_DNA"/>
</dbReference>
<name>A0A811KHU3_9BILA</name>
<dbReference type="Proteomes" id="UP000614601">
    <property type="component" value="Unassembled WGS sequence"/>
</dbReference>
<sequence length="70" mass="8111">MTQYNLAVLFGAEQMVELLTPKLNEMRPGSHLILCRFPLAEEQLDKNWKILDSEGEGIDAAWLYRRNTTM</sequence>
<reference evidence="1" key="1">
    <citation type="submission" date="2020-09" db="EMBL/GenBank/DDBJ databases">
        <authorList>
            <person name="Kikuchi T."/>
        </authorList>
    </citation>
    <scope>NUCLEOTIDE SEQUENCE</scope>
    <source>
        <strain evidence="1">SH1</strain>
    </source>
</reference>
<organism evidence="1 2">
    <name type="scientific">Bursaphelenchus okinawaensis</name>
    <dbReference type="NCBI Taxonomy" id="465554"/>
    <lineage>
        <taxon>Eukaryota</taxon>
        <taxon>Metazoa</taxon>
        <taxon>Ecdysozoa</taxon>
        <taxon>Nematoda</taxon>
        <taxon>Chromadorea</taxon>
        <taxon>Rhabditida</taxon>
        <taxon>Tylenchina</taxon>
        <taxon>Tylenchomorpha</taxon>
        <taxon>Aphelenchoidea</taxon>
        <taxon>Aphelenchoididae</taxon>
        <taxon>Bursaphelenchus</taxon>
    </lineage>
</organism>
<dbReference type="EMBL" id="CAJFCW020000003">
    <property type="protein sequence ID" value="CAG9103524.1"/>
    <property type="molecule type" value="Genomic_DNA"/>
</dbReference>
<dbReference type="Proteomes" id="UP000783686">
    <property type="component" value="Unassembled WGS sequence"/>
</dbReference>
<protein>
    <submittedName>
        <fullName evidence="1">Uncharacterized protein</fullName>
    </submittedName>
</protein>
<proteinExistence type="predicted"/>
<comment type="caution">
    <text evidence="1">The sequence shown here is derived from an EMBL/GenBank/DDBJ whole genome shotgun (WGS) entry which is preliminary data.</text>
</comment>
<evidence type="ECO:0000313" key="1">
    <source>
        <dbReference type="EMBL" id="CAD5215042.1"/>
    </source>
</evidence>
<gene>
    <name evidence="1" type="ORF">BOKJ2_LOCUS5895</name>
</gene>
<dbReference type="AlphaFoldDB" id="A0A811KHU3"/>
<dbReference type="OrthoDB" id="66144at2759"/>